<proteinExistence type="predicted"/>
<reference evidence="1 2" key="1">
    <citation type="submission" date="2017-04" db="EMBL/GenBank/DDBJ databases">
        <authorList>
            <person name="Afonso C.L."/>
            <person name="Miller P.J."/>
            <person name="Scott M.A."/>
            <person name="Spackman E."/>
            <person name="Goraichik I."/>
            <person name="Dimitrov K.M."/>
            <person name="Suarez D.L."/>
            <person name="Swayne D.E."/>
        </authorList>
    </citation>
    <scope>NUCLEOTIDE SEQUENCE [LARGE SCALE GENOMIC DNA]</scope>
    <source>
        <strain evidence="1 2">ToBE</strain>
    </source>
</reference>
<dbReference type="Pfam" id="PF11167">
    <property type="entry name" value="DUF2953"/>
    <property type="match status" value="1"/>
</dbReference>
<dbReference type="Proteomes" id="UP000192569">
    <property type="component" value="Chromosome I"/>
</dbReference>
<dbReference type="RefSeq" id="WP_172839145.1">
    <property type="nucleotide sequence ID" value="NZ_LT838272.1"/>
</dbReference>
<evidence type="ECO:0000313" key="1">
    <source>
        <dbReference type="EMBL" id="SMB98447.1"/>
    </source>
</evidence>
<evidence type="ECO:0008006" key="3">
    <source>
        <dbReference type="Google" id="ProtNLM"/>
    </source>
</evidence>
<protein>
    <recommendedName>
        <fullName evidence="3">DUF2953 domain-containing protein</fullName>
    </recommendedName>
</protein>
<evidence type="ECO:0000313" key="2">
    <source>
        <dbReference type="Proteomes" id="UP000192569"/>
    </source>
</evidence>
<dbReference type="EMBL" id="LT838272">
    <property type="protein sequence ID" value="SMB98447.1"/>
    <property type="molecule type" value="Genomic_DNA"/>
</dbReference>
<name>A0A1W1VYK8_9FIRM</name>
<dbReference type="STRING" id="698762.SAMN00808754_2337"/>
<sequence length="212" mass="24020">MLALSLALSIFCGLIFLLILPLRLEVSYQYEKAGKSLLEIRLGYGGKYYTYLWAPFPPPILFHPQEFYTPADKQTFPPRTYPHNKAPLTGSLPPPDVSRVLPWALRLWKELLLKTKCSYFFWVVEVGTGDPALTALTTGLLWNIAALFYHNLRTQTHLKLNRPEIKILPHFSGLHFSTELRCIFIFPPGHIITAGIRTLIGRSSLGKGAKKT</sequence>
<organism evidence="1 2">
    <name type="scientific">Thermanaeromonas toyohensis ToBE</name>
    <dbReference type="NCBI Taxonomy" id="698762"/>
    <lineage>
        <taxon>Bacteria</taxon>
        <taxon>Bacillati</taxon>
        <taxon>Bacillota</taxon>
        <taxon>Clostridia</taxon>
        <taxon>Neomoorellales</taxon>
        <taxon>Neomoorellaceae</taxon>
        <taxon>Thermanaeromonas</taxon>
    </lineage>
</organism>
<dbReference type="AlphaFoldDB" id="A0A1W1VYK8"/>
<dbReference type="InterPro" id="IPR021338">
    <property type="entry name" value="DUF2953"/>
</dbReference>
<gene>
    <name evidence="1" type="ORF">SAMN00808754_2337</name>
</gene>
<keyword evidence="2" id="KW-1185">Reference proteome</keyword>
<accession>A0A1W1VYK8</accession>